<dbReference type="InterPro" id="IPR017850">
    <property type="entry name" value="Alkaline_phosphatase_core_sf"/>
</dbReference>
<keyword evidence="5" id="KW-1185">Reference proteome</keyword>
<feature type="domain" description="Sulfatase N-terminal" evidence="3">
    <location>
        <begin position="9"/>
        <end position="338"/>
    </location>
</feature>
<feature type="compositionally biased region" description="Basic and acidic residues" evidence="2">
    <location>
        <begin position="409"/>
        <end position="429"/>
    </location>
</feature>
<evidence type="ECO:0000256" key="2">
    <source>
        <dbReference type="SAM" id="MobiDB-lite"/>
    </source>
</evidence>
<proteinExistence type="inferred from homology"/>
<dbReference type="Pfam" id="PF00884">
    <property type="entry name" value="Sulfatase"/>
    <property type="match status" value="1"/>
</dbReference>
<dbReference type="CDD" id="cd16148">
    <property type="entry name" value="sulfatase_like"/>
    <property type="match status" value="1"/>
</dbReference>
<dbReference type="InterPro" id="IPR000917">
    <property type="entry name" value="Sulfatase_N"/>
</dbReference>
<dbReference type="EMBL" id="LTAZ01000001">
    <property type="protein sequence ID" value="KYH27500.1"/>
    <property type="molecule type" value="Genomic_DNA"/>
</dbReference>
<dbReference type="AlphaFoldDB" id="A0A151AJ09"/>
<dbReference type="OrthoDB" id="3164at2157"/>
<evidence type="ECO:0000256" key="1">
    <source>
        <dbReference type="ARBA" id="ARBA00008779"/>
    </source>
</evidence>
<sequence length="474" mass="51800">MTGTTDPTNVVLITVDSLRTDAVEPYTDEYRTPVLGRLADRGAVFEHAFATGNWTPFSFPGLLASRPVFADSGAIGVTESETLAETLSDAGIATGGFNAANGFLTDHWGYDDGFDEFESFVADAGSLYGRYLAAHPTVEAWLQLASSPVRRLLSRARGGDDDHPFMDPSRMLDVERRAKTFVEDRDDPFFLWIHYMDTHTPYAPAPRHFREVSDSTLGTPQMLLAHARAGLGKDVGERTLADLRTLYQATVRQVDASIGRVLGALTENGLRDETAVVVAGDHGEEFQDHGHLAHYPKLYDELVRVPLIIDAPGTESRRIEGTVGLDDVPPTVCDLLGVSPPRSWAGDSLVGSVHAGEPPIEEPVLSVTVRGEEVTQQPIPRDLDDGDLLVSARTAEWTYIENTDTETGELYHRPSDPTQQRDRSTDPDSKATAAIERLRPLIREHARSLETGDGAAPVSTDEAVETRLEALGYR</sequence>
<evidence type="ECO:0000313" key="4">
    <source>
        <dbReference type="EMBL" id="KYH27500.1"/>
    </source>
</evidence>
<name>A0A151AJ09_9EURY</name>
<evidence type="ECO:0000259" key="3">
    <source>
        <dbReference type="Pfam" id="PF00884"/>
    </source>
</evidence>
<dbReference type="PANTHER" id="PTHR42693:SF33">
    <property type="entry name" value="ARYLSULFATASE"/>
    <property type="match status" value="1"/>
</dbReference>
<dbReference type="SUPFAM" id="SSF53649">
    <property type="entry name" value="Alkaline phosphatase-like"/>
    <property type="match status" value="1"/>
</dbReference>
<accession>A0A151AJ09</accession>
<evidence type="ECO:0000313" key="5">
    <source>
        <dbReference type="Proteomes" id="UP000075321"/>
    </source>
</evidence>
<dbReference type="Gene3D" id="3.40.720.10">
    <property type="entry name" value="Alkaline Phosphatase, subunit A"/>
    <property type="match status" value="1"/>
</dbReference>
<dbReference type="RefSeq" id="WP_066378326.1">
    <property type="nucleotide sequence ID" value="NZ_LTAZ01000001.1"/>
</dbReference>
<dbReference type="GO" id="GO:0004065">
    <property type="term" value="F:arylsulfatase activity"/>
    <property type="evidence" value="ECO:0007669"/>
    <property type="project" value="TreeGrafter"/>
</dbReference>
<dbReference type="InterPro" id="IPR050738">
    <property type="entry name" value="Sulfatase"/>
</dbReference>
<gene>
    <name evidence="4" type="ORF">HAPAU_01680</name>
</gene>
<reference evidence="4 5" key="1">
    <citation type="submission" date="2016-02" db="EMBL/GenBank/DDBJ databases">
        <title>Genome sequence of Halalkalicoccus paucihalophilus DSM 24557.</title>
        <authorList>
            <person name="Poehlein A."/>
            <person name="Daniel R."/>
        </authorList>
    </citation>
    <scope>NUCLEOTIDE SEQUENCE [LARGE SCALE GENOMIC DNA]</scope>
    <source>
        <strain evidence="4 5">DSM 24557</strain>
    </source>
</reference>
<dbReference type="PATRIC" id="fig|1008153.3.peg.171"/>
<comment type="similarity">
    <text evidence="1">Belongs to the sulfatase family.</text>
</comment>
<protein>
    <submittedName>
        <fullName evidence="4">Phosphoglyceromutase</fullName>
    </submittedName>
</protein>
<comment type="caution">
    <text evidence="4">The sequence shown here is derived from an EMBL/GenBank/DDBJ whole genome shotgun (WGS) entry which is preliminary data.</text>
</comment>
<organism evidence="4 5">
    <name type="scientific">Halalkalicoccus paucihalophilus</name>
    <dbReference type="NCBI Taxonomy" id="1008153"/>
    <lineage>
        <taxon>Archaea</taxon>
        <taxon>Methanobacteriati</taxon>
        <taxon>Methanobacteriota</taxon>
        <taxon>Stenosarchaea group</taxon>
        <taxon>Halobacteria</taxon>
        <taxon>Halobacteriales</taxon>
        <taxon>Halococcaceae</taxon>
        <taxon>Halalkalicoccus</taxon>
    </lineage>
</organism>
<dbReference type="PANTHER" id="PTHR42693">
    <property type="entry name" value="ARYLSULFATASE FAMILY MEMBER"/>
    <property type="match status" value="1"/>
</dbReference>
<dbReference type="Proteomes" id="UP000075321">
    <property type="component" value="Unassembled WGS sequence"/>
</dbReference>
<feature type="region of interest" description="Disordered" evidence="2">
    <location>
        <begin position="405"/>
        <end position="431"/>
    </location>
</feature>